<evidence type="ECO:0000313" key="5">
    <source>
        <dbReference type="Proteomes" id="UP000077407"/>
    </source>
</evidence>
<reference evidence="4 5" key="1">
    <citation type="journal article" date="2015" name="Biotechnol. Bioeng.">
        <title>Genome sequence and phenotypic characterization of Caulobacter segnis.</title>
        <authorList>
            <person name="Patel S."/>
            <person name="Fletcher B."/>
            <person name="Scott D.C."/>
            <person name="Ely B."/>
        </authorList>
    </citation>
    <scope>NUCLEOTIDE SEQUENCE [LARGE SCALE GENOMIC DNA]</scope>
    <source>
        <strain evidence="4 5">ERI-2</strain>
    </source>
</reference>
<dbReference type="GO" id="GO:0005524">
    <property type="term" value="F:ATP binding"/>
    <property type="evidence" value="ECO:0007669"/>
    <property type="project" value="UniProtKB-KW"/>
</dbReference>
<evidence type="ECO:0000259" key="3">
    <source>
        <dbReference type="SMART" id="SM00764"/>
    </source>
</evidence>
<dbReference type="PANTHER" id="PTHR40599:SF1">
    <property type="entry name" value="[CITRATE [PRO-3S]-LYASE] LIGASE"/>
    <property type="match status" value="1"/>
</dbReference>
<feature type="domain" description="Citrate lyase ligase C-terminal" evidence="3">
    <location>
        <begin position="1"/>
        <end position="54"/>
    </location>
</feature>
<protein>
    <recommendedName>
        <fullName evidence="3">Citrate lyase ligase C-terminal domain-containing protein</fullName>
    </recommendedName>
</protein>
<gene>
    <name evidence="4" type="ORF">WY13_03204</name>
</gene>
<name>A0A168LUJ0_9CLOT</name>
<dbReference type="InterPro" id="IPR005216">
    <property type="entry name" value="Citrate_lyase_ligase"/>
</dbReference>
<dbReference type="Gene3D" id="3.40.50.620">
    <property type="entry name" value="HUPs"/>
    <property type="match status" value="1"/>
</dbReference>
<organism evidence="4 5">
    <name type="scientific">Clostridium ljungdahlii</name>
    <dbReference type="NCBI Taxonomy" id="1538"/>
    <lineage>
        <taxon>Bacteria</taxon>
        <taxon>Bacillati</taxon>
        <taxon>Bacillota</taxon>
        <taxon>Clostridia</taxon>
        <taxon>Eubacteriales</taxon>
        <taxon>Clostridiaceae</taxon>
        <taxon>Clostridium</taxon>
    </lineage>
</organism>
<dbReference type="Proteomes" id="UP000077407">
    <property type="component" value="Unassembled WGS sequence"/>
</dbReference>
<dbReference type="InterPro" id="IPR014729">
    <property type="entry name" value="Rossmann-like_a/b/a_fold"/>
</dbReference>
<proteinExistence type="predicted"/>
<dbReference type="GO" id="GO:0008771">
    <property type="term" value="F:[citrate (pro-3S)-lyase] ligase activity"/>
    <property type="evidence" value="ECO:0007669"/>
    <property type="project" value="InterPro"/>
</dbReference>
<keyword evidence="2" id="KW-0067">ATP-binding</keyword>
<comment type="caution">
    <text evidence="4">The sequence shown here is derived from an EMBL/GenBank/DDBJ whole genome shotgun (WGS) entry which is preliminary data.</text>
</comment>
<accession>A0A168LUJ0</accession>
<evidence type="ECO:0000313" key="4">
    <source>
        <dbReference type="EMBL" id="OAA83720.1"/>
    </source>
</evidence>
<evidence type="ECO:0000256" key="1">
    <source>
        <dbReference type="ARBA" id="ARBA00022741"/>
    </source>
</evidence>
<dbReference type="PATRIC" id="fig|1538.10.peg.3530"/>
<dbReference type="SMART" id="SM00764">
    <property type="entry name" value="Citrate_ly_lig"/>
    <property type="match status" value="1"/>
</dbReference>
<evidence type="ECO:0000256" key="2">
    <source>
        <dbReference type="ARBA" id="ARBA00022840"/>
    </source>
</evidence>
<dbReference type="EMBL" id="LITT01000056">
    <property type="protein sequence ID" value="OAA83720.1"/>
    <property type="molecule type" value="Genomic_DNA"/>
</dbReference>
<keyword evidence="1" id="KW-0547">Nucleotide-binding</keyword>
<dbReference type="Pfam" id="PF08218">
    <property type="entry name" value="Citrate_ly_lig"/>
    <property type="match status" value="1"/>
</dbReference>
<dbReference type="PANTHER" id="PTHR40599">
    <property type="entry name" value="[CITRATE [PRO-3S]-LYASE] LIGASE"/>
    <property type="match status" value="1"/>
</dbReference>
<dbReference type="AlphaFoldDB" id="A0A168LUJ0"/>
<dbReference type="SUPFAM" id="SSF52374">
    <property type="entry name" value="Nucleotidylyl transferase"/>
    <property type="match status" value="1"/>
</dbReference>
<dbReference type="InterPro" id="IPR013166">
    <property type="entry name" value="Citrate_lyase_ligase_C"/>
</dbReference>
<sequence length="73" mass="8484">MKEMLPHCGVEIMEIPRFSINEEVISASKVRNLIKEKKLSQVKDLVPDTTYRFLCSKEAIPIINKIQNKRDLI</sequence>